<evidence type="ECO:0008006" key="3">
    <source>
        <dbReference type="Google" id="ProtNLM"/>
    </source>
</evidence>
<protein>
    <recommendedName>
        <fullName evidence="3">DNA helicase</fullName>
    </recommendedName>
</protein>
<name>A0ABN9XYB9_9DINO</name>
<feature type="non-terminal residue" evidence="1">
    <location>
        <position position="322"/>
    </location>
</feature>
<evidence type="ECO:0000313" key="2">
    <source>
        <dbReference type="Proteomes" id="UP001189429"/>
    </source>
</evidence>
<gene>
    <name evidence="1" type="ORF">PCOR1329_LOCUS79825</name>
</gene>
<proteinExistence type="predicted"/>
<dbReference type="Proteomes" id="UP001189429">
    <property type="component" value="Unassembled WGS sequence"/>
</dbReference>
<dbReference type="SUPFAM" id="SSF52540">
    <property type="entry name" value="P-loop containing nucleoside triphosphate hydrolases"/>
    <property type="match status" value="1"/>
</dbReference>
<organism evidence="1 2">
    <name type="scientific">Prorocentrum cordatum</name>
    <dbReference type="NCBI Taxonomy" id="2364126"/>
    <lineage>
        <taxon>Eukaryota</taxon>
        <taxon>Sar</taxon>
        <taxon>Alveolata</taxon>
        <taxon>Dinophyceae</taxon>
        <taxon>Prorocentrales</taxon>
        <taxon>Prorocentraceae</taxon>
        <taxon>Prorocentrum</taxon>
    </lineage>
</organism>
<keyword evidence="2" id="KW-1185">Reference proteome</keyword>
<sequence>SPGTETTIPLSARDRLVAMWLAADRQVCMVCLGDFWQLPGPQKPPSNVVDSAGWGTWACPIEFHQVFRCKDEKLGDKLAVLRTSVPSKKVFRAICSEAHRAWKTQEPTAWDVLELMRKTEEKTTIATCTRRGAAIVNALALQVLFVDRNKTKLADLPFDWDTNMENFDDDGDVVSDRAPVAERTPVYAGMRVFLTKNLNKRDDFVNGMQAAVEEYDSGSRCLRVRTSTGKRLSVFPVTETVGKYKVTFYPVRIGHAGKVQRIQGMTLEHITVYLDAPGCRAAAYVAMSRVEYDYQYLIAGDAQHASSIQSLHGPPRLDRIAH</sequence>
<comment type="caution">
    <text evidence="1">The sequence shown here is derived from an EMBL/GenBank/DDBJ whole genome shotgun (WGS) entry which is preliminary data.</text>
</comment>
<accession>A0ABN9XYB9</accession>
<reference evidence="1" key="1">
    <citation type="submission" date="2023-10" db="EMBL/GenBank/DDBJ databases">
        <authorList>
            <person name="Chen Y."/>
            <person name="Shah S."/>
            <person name="Dougan E. K."/>
            <person name="Thang M."/>
            <person name="Chan C."/>
        </authorList>
    </citation>
    <scope>NUCLEOTIDE SEQUENCE [LARGE SCALE GENOMIC DNA]</scope>
</reference>
<feature type="non-terminal residue" evidence="1">
    <location>
        <position position="1"/>
    </location>
</feature>
<evidence type="ECO:0000313" key="1">
    <source>
        <dbReference type="EMBL" id="CAK0903522.1"/>
    </source>
</evidence>
<dbReference type="InterPro" id="IPR027417">
    <property type="entry name" value="P-loop_NTPase"/>
</dbReference>
<dbReference type="EMBL" id="CAUYUJ010021248">
    <property type="protein sequence ID" value="CAK0903522.1"/>
    <property type="molecule type" value="Genomic_DNA"/>
</dbReference>